<evidence type="ECO:0000313" key="2">
    <source>
        <dbReference type="Proteomes" id="UP000712600"/>
    </source>
</evidence>
<dbReference type="Proteomes" id="UP000712600">
    <property type="component" value="Unassembled WGS sequence"/>
</dbReference>
<dbReference type="EMBL" id="QGKX02000996">
    <property type="protein sequence ID" value="KAF3553785.1"/>
    <property type="molecule type" value="Genomic_DNA"/>
</dbReference>
<reference evidence="1" key="1">
    <citation type="submission" date="2019-12" db="EMBL/GenBank/DDBJ databases">
        <title>Genome sequencing and annotation of Brassica cretica.</title>
        <authorList>
            <person name="Studholme D.J."/>
            <person name="Sarris P."/>
        </authorList>
    </citation>
    <scope>NUCLEOTIDE SEQUENCE</scope>
    <source>
        <strain evidence="1">PFS-109/04</strain>
        <tissue evidence="1">Leaf</tissue>
    </source>
</reference>
<gene>
    <name evidence="1" type="ORF">F2Q69_00012858</name>
</gene>
<evidence type="ECO:0000313" key="1">
    <source>
        <dbReference type="EMBL" id="KAF3553785.1"/>
    </source>
</evidence>
<proteinExistence type="predicted"/>
<dbReference type="AlphaFoldDB" id="A0A8S9QX13"/>
<accession>A0A8S9QX13</accession>
<protein>
    <submittedName>
        <fullName evidence="1">Uncharacterized protein</fullName>
    </submittedName>
</protein>
<comment type="caution">
    <text evidence="1">The sequence shown here is derived from an EMBL/GenBank/DDBJ whole genome shotgun (WGS) entry which is preliminary data.</text>
</comment>
<organism evidence="1 2">
    <name type="scientific">Brassica cretica</name>
    <name type="common">Mustard</name>
    <dbReference type="NCBI Taxonomy" id="69181"/>
    <lineage>
        <taxon>Eukaryota</taxon>
        <taxon>Viridiplantae</taxon>
        <taxon>Streptophyta</taxon>
        <taxon>Embryophyta</taxon>
        <taxon>Tracheophyta</taxon>
        <taxon>Spermatophyta</taxon>
        <taxon>Magnoliopsida</taxon>
        <taxon>eudicotyledons</taxon>
        <taxon>Gunneridae</taxon>
        <taxon>Pentapetalae</taxon>
        <taxon>rosids</taxon>
        <taxon>malvids</taxon>
        <taxon>Brassicales</taxon>
        <taxon>Brassicaceae</taxon>
        <taxon>Brassiceae</taxon>
        <taxon>Brassica</taxon>
    </lineage>
</organism>
<sequence>MINPNVIRENESLRFLSRRVSTVPPIVMKQERVRHNIWKGALQTGREQHSIWKGALADGRAGSAFGPAWRMAELVARLGQLGHMSSWTVCF</sequence>
<name>A0A8S9QX13_BRACR</name>